<evidence type="ECO:0000259" key="2">
    <source>
        <dbReference type="SMART" id="SM00148"/>
    </source>
</evidence>
<evidence type="ECO:0000313" key="3">
    <source>
        <dbReference type="Proteomes" id="UP000245340"/>
    </source>
</evidence>
<dbReference type="RefSeq" id="XP_004400047.1">
    <property type="nucleotide sequence ID" value="XM_004399990.1"/>
</dbReference>
<sequence>MGGQVSTCGSFQSLPCTTNTDWMSALCPLLWDVPLHHLSIPGSHDTMTYCLNKKSPISQTQSRLLQLLGKVLPCVTRPVVLRWSTTQVLDVTKQLDAGVRYLDLRIAHMLVGTEKNLHFVHMVYTTALVEDTLTEISEWLENHPREVVILACRNFEGMTEDLHEYLVACIRNIFGDMLCPRGELPTLNQLWSRGQQVILSYEEESVVSRHGELWPGIPYWWGDQVKAQELIQYLERMKSCGRPGGLFVAGINLTENLAYVLGHPSQSLRKMTLPNLPYLSAWVREQCPGPGARCTNIIAGDFIGADTFVGDVIRLNEKLLRCSHVPFAAHMECGREEWRPRVALSSRKCGDTGVTGSSTPTPGAAVASLSSHPSPGATETTYLGARVFCGNAAPHPPTLMRHTDADDNVVAEGVDGEPTEEEVVWFSSSQRPAGHAWAILQPAPATGPTGTVLQDFTPAPAIEKAGQFCEGPHTPPSTEPARTVLRDLAPPSTEPAWTSTETARTVLGDLVPPSTEPARTVLGDLAPLSTEPARTGLGDLALPSPLSRPRQCCRNSCPPVHSAGPDGAGVLAPPSTEPARTVLGDLTPSPSTVWARQHRGPCISSTLSPRGPCGRSG</sequence>
<dbReference type="Pfam" id="PF26146">
    <property type="entry name" value="PI-PLC_X"/>
    <property type="match status" value="1"/>
</dbReference>
<feature type="region of interest" description="Disordered" evidence="1">
    <location>
        <begin position="349"/>
        <end position="376"/>
    </location>
</feature>
<proteinExistence type="predicted"/>
<dbReference type="GeneID" id="101381741"/>
<dbReference type="InterPro" id="IPR000909">
    <property type="entry name" value="PLipase_C_PInositol-sp_X_dom"/>
</dbReference>
<reference evidence="4" key="1">
    <citation type="submission" date="2025-08" db="UniProtKB">
        <authorList>
            <consortium name="RefSeq"/>
        </authorList>
    </citation>
    <scope>IDENTIFICATION</scope>
</reference>
<dbReference type="InterPro" id="IPR017946">
    <property type="entry name" value="PLC-like_Pdiesterase_TIM-brl"/>
</dbReference>
<dbReference type="InterPro" id="IPR051057">
    <property type="entry name" value="PI-PLC_domain"/>
</dbReference>
<dbReference type="PROSITE" id="PS50007">
    <property type="entry name" value="PIPLC_X_DOMAIN"/>
    <property type="match status" value="1"/>
</dbReference>
<dbReference type="PANTHER" id="PTHR13593">
    <property type="match status" value="1"/>
</dbReference>
<dbReference type="SUPFAM" id="SSF51695">
    <property type="entry name" value="PLC-like phosphodiesterases"/>
    <property type="match status" value="1"/>
</dbReference>
<dbReference type="OrthoDB" id="1046782at2759"/>
<dbReference type="SMART" id="SM00148">
    <property type="entry name" value="PLCXc"/>
    <property type="match status" value="1"/>
</dbReference>
<evidence type="ECO:0000313" key="4">
    <source>
        <dbReference type="RefSeq" id="XP_004400047.1"/>
    </source>
</evidence>
<dbReference type="GO" id="GO:0006629">
    <property type="term" value="P:lipid metabolic process"/>
    <property type="evidence" value="ECO:0007669"/>
    <property type="project" value="InterPro"/>
</dbReference>
<dbReference type="AlphaFoldDB" id="A0A2U3VX12"/>
<dbReference type="CDD" id="cd08616">
    <property type="entry name" value="PI-PLCXD1c"/>
    <property type="match status" value="1"/>
</dbReference>
<organism evidence="3 4">
    <name type="scientific">Odobenus rosmarus divergens</name>
    <name type="common">Pacific walrus</name>
    <dbReference type="NCBI Taxonomy" id="9708"/>
    <lineage>
        <taxon>Eukaryota</taxon>
        <taxon>Metazoa</taxon>
        <taxon>Chordata</taxon>
        <taxon>Craniata</taxon>
        <taxon>Vertebrata</taxon>
        <taxon>Euteleostomi</taxon>
        <taxon>Mammalia</taxon>
        <taxon>Eutheria</taxon>
        <taxon>Laurasiatheria</taxon>
        <taxon>Carnivora</taxon>
        <taxon>Caniformia</taxon>
        <taxon>Pinnipedia</taxon>
        <taxon>Odobenidae</taxon>
        <taxon>Odobenus</taxon>
    </lineage>
</organism>
<dbReference type="CTD" id="55344"/>
<dbReference type="KEGG" id="oro:101381741"/>
<name>A0A2U3VX12_ODORO</name>
<dbReference type="InParanoid" id="A0A2U3VX12"/>
<dbReference type="PANTHER" id="PTHR13593:SF24">
    <property type="entry name" value="PI-PLC X DOMAIN-CONTAINING PROTEIN 1"/>
    <property type="match status" value="1"/>
</dbReference>
<dbReference type="STRING" id="9708.A0A2U3VX12"/>
<dbReference type="Gene3D" id="3.20.20.190">
    <property type="entry name" value="Phosphatidylinositol (PI) phosphodiesterase"/>
    <property type="match status" value="1"/>
</dbReference>
<protein>
    <submittedName>
        <fullName evidence="4">PI-PLC X domain-containing protein 1</fullName>
    </submittedName>
</protein>
<dbReference type="GO" id="GO:0008081">
    <property type="term" value="F:phosphoric diester hydrolase activity"/>
    <property type="evidence" value="ECO:0007669"/>
    <property type="project" value="InterPro"/>
</dbReference>
<keyword evidence="3" id="KW-1185">Reference proteome</keyword>
<feature type="domain" description="Phosphatidylinositol-specific phospholipase C X" evidence="2">
    <location>
        <begin position="32"/>
        <end position="202"/>
    </location>
</feature>
<dbReference type="InterPro" id="IPR042158">
    <property type="entry name" value="PLCXD1/2/3"/>
</dbReference>
<evidence type="ECO:0000256" key="1">
    <source>
        <dbReference type="SAM" id="MobiDB-lite"/>
    </source>
</evidence>
<dbReference type="Proteomes" id="UP000245340">
    <property type="component" value="Unplaced"/>
</dbReference>
<accession>A0A2U3VX12</accession>
<gene>
    <name evidence="4" type="primary">PLCXD1</name>
</gene>
<feature type="region of interest" description="Disordered" evidence="1">
    <location>
        <begin position="576"/>
        <end position="617"/>
    </location>
</feature>
<feature type="compositionally biased region" description="Low complexity" evidence="1">
    <location>
        <begin position="351"/>
        <end position="363"/>
    </location>
</feature>